<comment type="caution">
    <text evidence="3">The sequence shown here is derived from an EMBL/GenBank/DDBJ whole genome shotgun (WGS) entry which is preliminary data.</text>
</comment>
<dbReference type="Gene3D" id="3.30.2140.20">
    <property type="match status" value="1"/>
</dbReference>
<keyword evidence="4" id="KW-1185">Reference proteome</keyword>
<dbReference type="InterPro" id="IPR038765">
    <property type="entry name" value="Papain-like_cys_pep_sf"/>
</dbReference>
<comment type="similarity">
    <text evidence="1 2">Belongs to the arylamine N-acetyltransferase family.</text>
</comment>
<evidence type="ECO:0000313" key="4">
    <source>
        <dbReference type="Proteomes" id="UP001211894"/>
    </source>
</evidence>
<dbReference type="PANTHER" id="PTHR11786">
    <property type="entry name" value="N-HYDROXYARYLAMINE O-ACETYLTRANSFERASE"/>
    <property type="match status" value="1"/>
</dbReference>
<dbReference type="InterPro" id="IPR053710">
    <property type="entry name" value="Arylamine_NAT_domain_sf"/>
</dbReference>
<gene>
    <name evidence="3" type="ORF">PJ311_02990</name>
</gene>
<dbReference type="RefSeq" id="WP_271339408.1">
    <property type="nucleotide sequence ID" value="NZ_JAQKAB010000001.1"/>
</dbReference>
<dbReference type="PANTHER" id="PTHR11786:SF0">
    <property type="entry name" value="ARYLAMINE N-ACETYLTRANSFERASE 4-RELATED"/>
    <property type="match status" value="1"/>
</dbReference>
<reference evidence="3 4" key="1">
    <citation type="submission" date="2023-01" db="EMBL/GenBank/DDBJ databases">
        <title>Bacillus changyiensis sp. nov., isolated from a coastal deposit.</title>
        <authorList>
            <person name="Xiao G."/>
            <person name="Lai Q."/>
            <person name="Hu Z."/>
            <person name="Shao Z."/>
        </authorList>
    </citation>
    <scope>NUCLEOTIDE SEQUENCE [LARGE SCALE GENOMIC DNA]</scope>
    <source>
        <strain evidence="3 4">CLL-7-23</strain>
    </source>
</reference>
<evidence type="ECO:0000256" key="1">
    <source>
        <dbReference type="ARBA" id="ARBA00006547"/>
    </source>
</evidence>
<dbReference type="EMBL" id="JAQKAB010000001">
    <property type="protein sequence ID" value="MDA7025576.1"/>
    <property type="molecule type" value="Genomic_DNA"/>
</dbReference>
<dbReference type="PRINTS" id="PR01543">
    <property type="entry name" value="ANATRNSFRASE"/>
</dbReference>
<name>A0ABT4WZV2_9BACI</name>
<evidence type="ECO:0000313" key="3">
    <source>
        <dbReference type="EMBL" id="MDA7025576.1"/>
    </source>
</evidence>
<organism evidence="3 4">
    <name type="scientific">Bacillus changyiensis</name>
    <dbReference type="NCBI Taxonomy" id="3004103"/>
    <lineage>
        <taxon>Bacteria</taxon>
        <taxon>Bacillati</taxon>
        <taxon>Bacillota</taxon>
        <taxon>Bacilli</taxon>
        <taxon>Bacillales</taxon>
        <taxon>Bacillaceae</taxon>
        <taxon>Bacillus</taxon>
    </lineage>
</organism>
<dbReference type="SUPFAM" id="SSF54001">
    <property type="entry name" value="Cysteine proteinases"/>
    <property type="match status" value="1"/>
</dbReference>
<evidence type="ECO:0000256" key="2">
    <source>
        <dbReference type="RuleBase" id="RU003452"/>
    </source>
</evidence>
<accession>A0ABT4WZV2</accession>
<dbReference type="Pfam" id="PF00797">
    <property type="entry name" value="Acetyltransf_2"/>
    <property type="match status" value="1"/>
</dbReference>
<protein>
    <submittedName>
        <fullName evidence="3">Arylamine N-acetyltransferase</fullName>
    </submittedName>
</protein>
<dbReference type="Proteomes" id="UP001211894">
    <property type="component" value="Unassembled WGS sequence"/>
</dbReference>
<sequence>MTVLLDLLYKRIGYDSHHVISFNDLPEFLERVAYQFPFENSSVLKKERIPMTKKSLTEALLNQQRGGLCYDLNAFLYYVLKDLGFSVHMIQGTVYNEKNQLWSLTGTHVAIVLWEENEAFLIDTGFGLNLPLAPVPLSGEVLTSKTGHYRVQKTNIDKGDYLLEIDKGEGWQTGYAFSIEPINEVVLADVRELIYNHPDSPFNQEPLACKLTRNGTIVLKKDYFTKRTSHNLSKQNLKQGEFTRMFNKYFFEDD</sequence>
<dbReference type="InterPro" id="IPR001447">
    <property type="entry name" value="Arylamine_N-AcTrfase"/>
</dbReference>
<proteinExistence type="inferred from homology"/>